<keyword evidence="3" id="KW-0689">Ribosomal protein</keyword>
<dbReference type="GO" id="GO:0022625">
    <property type="term" value="C:cytosolic large ribosomal subunit"/>
    <property type="evidence" value="ECO:0007669"/>
    <property type="project" value="InterPro"/>
</dbReference>
<comment type="similarity">
    <text evidence="2">Belongs to the eukaryotic ribosomal protein P1/P2 family.</text>
</comment>
<dbReference type="InterPro" id="IPR044076">
    <property type="entry name" value="Ribosomal_P2"/>
</dbReference>
<evidence type="ECO:0000256" key="2">
    <source>
        <dbReference type="ARBA" id="ARBA00005436"/>
    </source>
</evidence>
<dbReference type="CDD" id="cd05833">
    <property type="entry name" value="Ribosomal_P2"/>
    <property type="match status" value="1"/>
</dbReference>
<evidence type="ECO:0000256" key="6">
    <source>
        <dbReference type="ARBA" id="ARBA00035443"/>
    </source>
</evidence>
<evidence type="ECO:0000313" key="8">
    <source>
        <dbReference type="EMBL" id="CAF1083312.1"/>
    </source>
</evidence>
<evidence type="ECO:0000256" key="3">
    <source>
        <dbReference type="ARBA" id="ARBA00022980"/>
    </source>
</evidence>
<accession>A0A814MSX0</accession>
<dbReference type="GO" id="GO:0003735">
    <property type="term" value="F:structural constituent of ribosome"/>
    <property type="evidence" value="ECO:0007669"/>
    <property type="project" value="InterPro"/>
</dbReference>
<evidence type="ECO:0000256" key="5">
    <source>
        <dbReference type="ARBA" id="ARBA00035301"/>
    </source>
</evidence>
<proteinExistence type="inferred from homology"/>
<dbReference type="EMBL" id="CAJNOG010000215">
    <property type="protein sequence ID" value="CAF1083312.1"/>
    <property type="molecule type" value="Genomic_DNA"/>
</dbReference>
<gene>
    <name evidence="8" type="ORF">JYZ213_LOCUS20416</name>
</gene>
<evidence type="ECO:0000313" key="9">
    <source>
        <dbReference type="Proteomes" id="UP000663845"/>
    </source>
</evidence>
<keyword evidence="4" id="KW-0687">Ribonucleoprotein</keyword>
<dbReference type="GO" id="GO:0002182">
    <property type="term" value="P:cytoplasmic translational elongation"/>
    <property type="evidence" value="ECO:0007669"/>
    <property type="project" value="InterPro"/>
</dbReference>
<dbReference type="PANTHER" id="PTHR21141">
    <property type="entry name" value="60S ACIDIC RIBOSOMAL PROTEIN FAMILY MEMBER"/>
    <property type="match status" value="1"/>
</dbReference>
<organism evidence="8 9">
    <name type="scientific">Adineta steineri</name>
    <dbReference type="NCBI Taxonomy" id="433720"/>
    <lineage>
        <taxon>Eukaryota</taxon>
        <taxon>Metazoa</taxon>
        <taxon>Spiralia</taxon>
        <taxon>Gnathifera</taxon>
        <taxon>Rotifera</taxon>
        <taxon>Eurotatoria</taxon>
        <taxon>Bdelloidea</taxon>
        <taxon>Adinetida</taxon>
        <taxon>Adinetidae</taxon>
        <taxon>Adineta</taxon>
    </lineage>
</organism>
<evidence type="ECO:0000256" key="7">
    <source>
        <dbReference type="SAM" id="MobiDB-lite"/>
    </source>
</evidence>
<dbReference type="InterPro" id="IPR038716">
    <property type="entry name" value="P1/P2_N_sf"/>
</dbReference>
<reference evidence="8" key="1">
    <citation type="submission" date="2021-02" db="EMBL/GenBank/DDBJ databases">
        <authorList>
            <person name="Nowell W R."/>
        </authorList>
    </citation>
    <scope>NUCLEOTIDE SEQUENCE</scope>
</reference>
<comment type="caution">
    <text evidence="8">The sequence shown here is derived from an EMBL/GenBank/DDBJ whole genome shotgun (WGS) entry which is preliminary data.</text>
</comment>
<name>A0A814MSX0_9BILA</name>
<dbReference type="Proteomes" id="UP000663845">
    <property type="component" value="Unassembled WGS sequence"/>
</dbReference>
<dbReference type="AlphaFoldDB" id="A0A814MSX0"/>
<dbReference type="PANTHER" id="PTHR21141:SF5">
    <property type="entry name" value="LARGE RIBOSOMAL SUBUNIT PROTEIN P2"/>
    <property type="match status" value="1"/>
</dbReference>
<comment type="function">
    <text evidence="1">Plays an important role in the elongation step of protein synthesis.</text>
</comment>
<dbReference type="Gene3D" id="1.10.10.1410">
    <property type="match status" value="1"/>
</dbReference>
<protein>
    <recommendedName>
        <fullName evidence="5">Large ribosomal subunit protein P2</fullName>
    </recommendedName>
    <alternativeName>
        <fullName evidence="6">60S acidic ribosomal protein P2</fullName>
    </alternativeName>
</protein>
<evidence type="ECO:0000256" key="1">
    <source>
        <dbReference type="ARBA" id="ARBA00003362"/>
    </source>
</evidence>
<dbReference type="FunFam" id="1.10.10.1410:FF:000002">
    <property type="entry name" value="60S acidic ribosomal protein P2"/>
    <property type="match status" value="1"/>
</dbReference>
<evidence type="ECO:0000256" key="4">
    <source>
        <dbReference type="ARBA" id="ARBA00023274"/>
    </source>
</evidence>
<feature type="region of interest" description="Disordered" evidence="7">
    <location>
        <begin position="87"/>
        <end position="116"/>
    </location>
</feature>
<sequence>MRYSAAYLLAVLGGNPSPSVADITNILGSVGIECDEKRAQEVIDACKGRSVDDIIASGMKKIDDLSMIDTQTVATIDNESLTTTSTAPIPIAKNSTPLDSPLEGSPEDNEFIGLFD</sequence>
<feature type="compositionally biased region" description="Polar residues" evidence="7">
    <location>
        <begin position="87"/>
        <end position="98"/>
    </location>
</feature>